<protein>
    <submittedName>
        <fullName evidence="1">Group-specific protein</fullName>
    </submittedName>
</protein>
<proteinExistence type="predicted"/>
<dbReference type="EMBL" id="RHHQ01000017">
    <property type="protein sequence ID" value="RNB84440.1"/>
    <property type="molecule type" value="Genomic_DNA"/>
</dbReference>
<keyword evidence="2" id="KW-1185">Reference proteome</keyword>
<sequence length="79" mass="9097">MGECRLNHSLQDVSSKLEEQKAYLPSDIVLQLQACLQQPLEQEILNQLFHLLKKYDLAEDAVRLERDAQFKTLLQGLTS</sequence>
<evidence type="ECO:0000313" key="1">
    <source>
        <dbReference type="EMBL" id="RNB84440.1"/>
    </source>
</evidence>
<dbReference type="OrthoDB" id="2353604at2"/>
<reference evidence="1 2" key="1">
    <citation type="submission" date="2018-10" db="EMBL/GenBank/DDBJ databases">
        <title>Phylogenomics of Brevibacillus.</title>
        <authorList>
            <person name="Dunlap C."/>
        </authorList>
    </citation>
    <scope>NUCLEOTIDE SEQUENCE [LARGE SCALE GENOMIC DNA]</scope>
    <source>
        <strain evidence="1 2">JCM 15716</strain>
    </source>
</reference>
<dbReference type="Proteomes" id="UP000271031">
    <property type="component" value="Unassembled WGS sequence"/>
</dbReference>
<evidence type="ECO:0000313" key="2">
    <source>
        <dbReference type="Proteomes" id="UP000271031"/>
    </source>
</evidence>
<dbReference type="RefSeq" id="WP_122919723.1">
    <property type="nucleotide sequence ID" value="NZ_RHHQ01000017.1"/>
</dbReference>
<accession>A0A3M8D8J2</accession>
<organism evidence="1 2">
    <name type="scientific">Brevibacillus fluminis</name>
    <dbReference type="NCBI Taxonomy" id="511487"/>
    <lineage>
        <taxon>Bacteria</taxon>
        <taxon>Bacillati</taxon>
        <taxon>Bacillota</taxon>
        <taxon>Bacilli</taxon>
        <taxon>Bacillales</taxon>
        <taxon>Paenibacillaceae</taxon>
        <taxon>Brevibacillus</taxon>
    </lineage>
</organism>
<gene>
    <name evidence="1" type="ORF">EDM56_20190</name>
</gene>
<comment type="caution">
    <text evidence="1">The sequence shown here is derived from an EMBL/GenBank/DDBJ whole genome shotgun (WGS) entry which is preliminary data.</text>
</comment>
<name>A0A3M8D8J2_9BACL</name>
<dbReference type="AlphaFoldDB" id="A0A3M8D8J2"/>